<keyword evidence="9" id="KW-1185">Reference proteome</keyword>
<feature type="region of interest" description="Disordered" evidence="6">
    <location>
        <begin position="232"/>
        <end position="252"/>
    </location>
</feature>
<dbReference type="SUPFAM" id="SSF55120">
    <property type="entry name" value="Pseudouridine synthase"/>
    <property type="match status" value="1"/>
</dbReference>
<dbReference type="NCBIfam" id="TIGR00093">
    <property type="entry name" value="pseudouridine synthase"/>
    <property type="match status" value="1"/>
</dbReference>
<dbReference type="GO" id="GO:0003723">
    <property type="term" value="F:RNA binding"/>
    <property type="evidence" value="ECO:0007669"/>
    <property type="project" value="UniProtKB-KW"/>
</dbReference>
<dbReference type="SMART" id="SM00363">
    <property type="entry name" value="S4"/>
    <property type="match status" value="1"/>
</dbReference>
<dbReference type="FunFam" id="3.10.290.10:FF:000003">
    <property type="entry name" value="Pseudouridine synthase"/>
    <property type="match status" value="1"/>
</dbReference>
<dbReference type="PROSITE" id="PS50889">
    <property type="entry name" value="S4"/>
    <property type="match status" value="1"/>
</dbReference>
<dbReference type="InterPro" id="IPR000748">
    <property type="entry name" value="PsdUridine_synth_RsuA/RluB/E/F"/>
</dbReference>
<dbReference type="GO" id="GO:0005829">
    <property type="term" value="C:cytosol"/>
    <property type="evidence" value="ECO:0007669"/>
    <property type="project" value="UniProtKB-ARBA"/>
</dbReference>
<dbReference type="Proteomes" id="UP000323521">
    <property type="component" value="Chromosome"/>
</dbReference>
<dbReference type="CDD" id="cd00165">
    <property type="entry name" value="S4"/>
    <property type="match status" value="1"/>
</dbReference>
<keyword evidence="2 4" id="KW-0694">RNA-binding</keyword>
<evidence type="ECO:0000256" key="6">
    <source>
        <dbReference type="SAM" id="MobiDB-lite"/>
    </source>
</evidence>
<dbReference type="InterPro" id="IPR036986">
    <property type="entry name" value="S4_RNA-bd_sf"/>
</dbReference>
<dbReference type="FunFam" id="3.30.70.1560:FF:000001">
    <property type="entry name" value="Pseudouridine synthase"/>
    <property type="match status" value="1"/>
</dbReference>
<dbReference type="PROSITE" id="PS01149">
    <property type="entry name" value="PSI_RSU"/>
    <property type="match status" value="1"/>
</dbReference>
<dbReference type="InterPro" id="IPR050343">
    <property type="entry name" value="RsuA_PseudoU_synthase"/>
</dbReference>
<name>A0A3G1L125_FORW1</name>
<evidence type="ECO:0000313" key="9">
    <source>
        <dbReference type="Proteomes" id="UP000323521"/>
    </source>
</evidence>
<feature type="domain" description="RNA-binding S4" evidence="7">
    <location>
        <begin position="1"/>
        <end position="54"/>
    </location>
</feature>
<dbReference type="EC" id="5.4.99.-" evidence="5"/>
<evidence type="ECO:0000256" key="3">
    <source>
        <dbReference type="ARBA" id="ARBA00023235"/>
    </source>
</evidence>
<accession>A0A3G1L125</accession>
<protein>
    <recommendedName>
        <fullName evidence="5">Pseudouridine synthase</fullName>
        <ecNumber evidence="5">5.4.99.-</ecNumber>
    </recommendedName>
</protein>
<gene>
    <name evidence="8" type="ORF">DCMF_04235</name>
</gene>
<sequence>MQKILAHAGVASRRACEELILSGKVKIDGRVVTELGVKADPEQNVIEVDGKKITEMEKLIYILLFKPAGYVSTVHDPQKRRTVLDLISGIKERVYPVGRLDYDTSGLLILTNDGQLTHELIHPSREVEKTYRAMVKGIPHSVSLKKLATGIELDDGKTAPAQVKIKKTDGDHALIDITIHEGKNRQVRRMFTAVGHPVIWLKRIAFGFLDLGKMKPGEWRYLTKQEVERLKSLSKPKGPVPGSRLPESGKTL</sequence>
<dbReference type="PANTHER" id="PTHR47683">
    <property type="entry name" value="PSEUDOURIDINE SYNTHASE FAMILY PROTEIN-RELATED"/>
    <property type="match status" value="1"/>
</dbReference>
<dbReference type="AlphaFoldDB" id="A0A3G1L125"/>
<evidence type="ECO:0000256" key="4">
    <source>
        <dbReference type="PROSITE-ProRule" id="PRU00182"/>
    </source>
</evidence>
<dbReference type="GO" id="GO:0120159">
    <property type="term" value="F:rRNA pseudouridine synthase activity"/>
    <property type="evidence" value="ECO:0007669"/>
    <property type="project" value="UniProtKB-ARBA"/>
</dbReference>
<dbReference type="Gene3D" id="3.30.70.1560">
    <property type="entry name" value="Alpha-L RNA-binding motif"/>
    <property type="match status" value="1"/>
</dbReference>
<dbReference type="InterPro" id="IPR018496">
    <property type="entry name" value="PsdUridine_synth_RsuA/RluB_CS"/>
</dbReference>
<dbReference type="InterPro" id="IPR002942">
    <property type="entry name" value="S4_RNA-bd"/>
</dbReference>
<dbReference type="InterPro" id="IPR020094">
    <property type="entry name" value="TruA/RsuA/RluB/E/F_N"/>
</dbReference>
<proteinExistence type="inferred from homology"/>
<dbReference type="InterPro" id="IPR020103">
    <property type="entry name" value="PsdUridine_synth_cat_dom_sf"/>
</dbReference>
<evidence type="ECO:0000256" key="1">
    <source>
        <dbReference type="ARBA" id="ARBA00008348"/>
    </source>
</evidence>
<comment type="similarity">
    <text evidence="1 5">Belongs to the pseudouridine synthase RsuA family.</text>
</comment>
<reference evidence="8 9" key="1">
    <citation type="submission" date="2016-10" db="EMBL/GenBank/DDBJ databases">
        <title>Complete Genome Sequence of Peptococcaceae strain DCMF.</title>
        <authorList>
            <person name="Edwards R.J."/>
            <person name="Holland S.I."/>
            <person name="Deshpande N.P."/>
            <person name="Wong Y.K."/>
            <person name="Ertan H."/>
            <person name="Manefield M."/>
            <person name="Russell T.L."/>
            <person name="Lee M.J."/>
        </authorList>
    </citation>
    <scope>NUCLEOTIDE SEQUENCE [LARGE SCALE GENOMIC DNA]</scope>
    <source>
        <strain evidence="8 9">DCMF</strain>
    </source>
</reference>
<dbReference type="CDD" id="cd02870">
    <property type="entry name" value="PseudoU_synth_RsuA_like"/>
    <property type="match status" value="1"/>
</dbReference>
<evidence type="ECO:0000256" key="5">
    <source>
        <dbReference type="RuleBase" id="RU003887"/>
    </source>
</evidence>
<dbReference type="PANTHER" id="PTHR47683:SF2">
    <property type="entry name" value="RNA-BINDING S4 DOMAIN-CONTAINING PROTEIN"/>
    <property type="match status" value="1"/>
</dbReference>
<organism evidence="8 9">
    <name type="scientific">Formimonas warabiya</name>
    <dbReference type="NCBI Taxonomy" id="1761012"/>
    <lineage>
        <taxon>Bacteria</taxon>
        <taxon>Bacillati</taxon>
        <taxon>Bacillota</taxon>
        <taxon>Clostridia</taxon>
        <taxon>Eubacteriales</taxon>
        <taxon>Peptococcaceae</taxon>
        <taxon>Candidatus Formimonas</taxon>
    </lineage>
</organism>
<dbReference type="Pfam" id="PF01479">
    <property type="entry name" value="S4"/>
    <property type="match status" value="1"/>
</dbReference>
<dbReference type="InterPro" id="IPR006145">
    <property type="entry name" value="PsdUridine_synth_RsuA/RluA"/>
</dbReference>
<dbReference type="KEGG" id="fwa:DCMF_04235"/>
<dbReference type="InterPro" id="IPR042092">
    <property type="entry name" value="PsdUridine_s_RsuA/RluB/E/F_cat"/>
</dbReference>
<dbReference type="Pfam" id="PF00849">
    <property type="entry name" value="PseudoU_synth_2"/>
    <property type="match status" value="1"/>
</dbReference>
<dbReference type="Gene3D" id="3.30.70.580">
    <property type="entry name" value="Pseudouridine synthase I, catalytic domain, N-terminal subdomain"/>
    <property type="match status" value="1"/>
</dbReference>
<evidence type="ECO:0000256" key="2">
    <source>
        <dbReference type="ARBA" id="ARBA00022884"/>
    </source>
</evidence>
<evidence type="ECO:0000259" key="7">
    <source>
        <dbReference type="SMART" id="SM00363"/>
    </source>
</evidence>
<evidence type="ECO:0000313" key="8">
    <source>
        <dbReference type="EMBL" id="ATW28351.1"/>
    </source>
</evidence>
<dbReference type="EMBL" id="CP017634">
    <property type="protein sequence ID" value="ATW28351.1"/>
    <property type="molecule type" value="Genomic_DNA"/>
</dbReference>
<keyword evidence="3 5" id="KW-0413">Isomerase</keyword>
<dbReference type="SUPFAM" id="SSF55174">
    <property type="entry name" value="Alpha-L RNA-binding motif"/>
    <property type="match status" value="1"/>
</dbReference>
<dbReference type="GO" id="GO:0000455">
    <property type="term" value="P:enzyme-directed rRNA pseudouridine synthesis"/>
    <property type="evidence" value="ECO:0007669"/>
    <property type="project" value="UniProtKB-ARBA"/>
</dbReference>
<dbReference type="Gene3D" id="3.10.290.10">
    <property type="entry name" value="RNA-binding S4 domain"/>
    <property type="match status" value="1"/>
</dbReference>